<evidence type="ECO:0000313" key="3">
    <source>
        <dbReference type="Proteomes" id="UP000319449"/>
    </source>
</evidence>
<sequence>MKLQINLATRQYINLRPFDAGILVTGVLLLVVLTLNVYDLATAAGESRRLSQELAGIALKGKSAHPPVTDKDWQRLQADIAGANAIIRKKAFNWLVFLDDMETVLPDGVTIVSLEPKAGTGELKLSGSALSFGGISALLANMENSRQFADVYLLSQAEQKFGQTQKGTVFTLTCKVQL</sequence>
<dbReference type="GO" id="GO:0043683">
    <property type="term" value="P:type IV pilus assembly"/>
    <property type="evidence" value="ECO:0007669"/>
    <property type="project" value="TreeGrafter"/>
</dbReference>
<dbReference type="PANTHER" id="PTHR40278">
    <property type="entry name" value="DNA UTILIZATION PROTEIN HOFN"/>
    <property type="match status" value="1"/>
</dbReference>
<feature type="transmembrane region" description="Helical" evidence="1">
    <location>
        <begin position="20"/>
        <end position="41"/>
    </location>
</feature>
<dbReference type="PANTHER" id="PTHR40278:SF2">
    <property type="entry name" value="TYPE IV PILUS INNER MEMBRANE COMPONENT PILN"/>
    <property type="match status" value="1"/>
</dbReference>
<comment type="caution">
    <text evidence="2">The sequence shown here is derived from an EMBL/GenBank/DDBJ whole genome shotgun (WGS) entry which is preliminary data.</text>
</comment>
<proteinExistence type="predicted"/>
<gene>
    <name evidence="2" type="ORF">JN12_02097</name>
</gene>
<protein>
    <submittedName>
        <fullName evidence="2">Type IV pilus assembly protein PilN</fullName>
    </submittedName>
</protein>
<dbReference type="Proteomes" id="UP000319449">
    <property type="component" value="Unassembled WGS sequence"/>
</dbReference>
<keyword evidence="1" id="KW-0472">Membrane</keyword>
<evidence type="ECO:0000256" key="1">
    <source>
        <dbReference type="SAM" id="Phobius"/>
    </source>
</evidence>
<keyword evidence="1" id="KW-1133">Transmembrane helix</keyword>
<name>A0A562VMM4_9BACT</name>
<dbReference type="OrthoDB" id="5395573at2"/>
<dbReference type="EMBL" id="VLLN01000011">
    <property type="protein sequence ID" value="TWJ19150.1"/>
    <property type="molecule type" value="Genomic_DNA"/>
</dbReference>
<dbReference type="Pfam" id="PF05137">
    <property type="entry name" value="PilN"/>
    <property type="match status" value="1"/>
</dbReference>
<evidence type="ECO:0000313" key="2">
    <source>
        <dbReference type="EMBL" id="TWJ19150.1"/>
    </source>
</evidence>
<accession>A0A562VMM4</accession>
<dbReference type="AlphaFoldDB" id="A0A562VMM4"/>
<keyword evidence="3" id="KW-1185">Reference proteome</keyword>
<dbReference type="InterPro" id="IPR052534">
    <property type="entry name" value="Extracell_DNA_Util/SecSys_Comp"/>
</dbReference>
<organism evidence="2 3">
    <name type="scientific">Geobacter argillaceus</name>
    <dbReference type="NCBI Taxonomy" id="345631"/>
    <lineage>
        <taxon>Bacteria</taxon>
        <taxon>Pseudomonadati</taxon>
        <taxon>Thermodesulfobacteriota</taxon>
        <taxon>Desulfuromonadia</taxon>
        <taxon>Geobacterales</taxon>
        <taxon>Geobacteraceae</taxon>
        <taxon>Geobacter</taxon>
    </lineage>
</organism>
<dbReference type="RefSeq" id="WP_145022320.1">
    <property type="nucleotide sequence ID" value="NZ_VLLN01000011.1"/>
</dbReference>
<reference evidence="2 3" key="1">
    <citation type="submission" date="2019-07" db="EMBL/GenBank/DDBJ databases">
        <title>Genomic Encyclopedia of Archaeal and Bacterial Type Strains, Phase II (KMG-II): from individual species to whole genera.</title>
        <authorList>
            <person name="Goeker M."/>
        </authorList>
    </citation>
    <scope>NUCLEOTIDE SEQUENCE [LARGE SCALE GENOMIC DNA]</scope>
    <source>
        <strain evidence="2 3">ATCC BAA-1139</strain>
    </source>
</reference>
<keyword evidence="1" id="KW-0812">Transmembrane</keyword>
<dbReference type="GO" id="GO:0043107">
    <property type="term" value="P:type IV pilus-dependent motility"/>
    <property type="evidence" value="ECO:0007669"/>
    <property type="project" value="TreeGrafter"/>
</dbReference>
<dbReference type="InterPro" id="IPR007813">
    <property type="entry name" value="PilN"/>
</dbReference>